<comment type="caution">
    <text evidence="1">The sequence shown here is derived from an EMBL/GenBank/DDBJ whole genome shotgun (WGS) entry which is preliminary data.</text>
</comment>
<name>A0ABU5C1M1_9BACI</name>
<gene>
    <name evidence="1" type="ORF">RWE15_00515</name>
</gene>
<keyword evidence="2" id="KW-1185">Reference proteome</keyword>
<reference evidence="1 2" key="1">
    <citation type="submission" date="2023-10" db="EMBL/GenBank/DDBJ databases">
        <title>Virgibacillus halophilus 5B73C genome.</title>
        <authorList>
            <person name="Miliotis G."/>
            <person name="Sengupta P."/>
            <person name="Hameed A."/>
            <person name="Chuvochina M."/>
            <person name="Mcdonagh F."/>
            <person name="Simpson A.C."/>
            <person name="Singh N.K."/>
            <person name="Rekha P.D."/>
            <person name="Raman K."/>
            <person name="Hugenholtz P."/>
            <person name="Venkateswaran K."/>
        </authorList>
    </citation>
    <scope>NUCLEOTIDE SEQUENCE [LARGE SCALE GENOMIC DNA]</scope>
    <source>
        <strain evidence="1 2">5B73C</strain>
    </source>
</reference>
<accession>A0ABU5C1M1</accession>
<sequence>MRRRFKVKKRRSPPPTQMILIITLVLVIVMTALSIVVIDKKSQTSIDGNSHSKNKGVCYQSNQFRGEVCGKLYI</sequence>
<evidence type="ECO:0000313" key="1">
    <source>
        <dbReference type="EMBL" id="MDY0393188.1"/>
    </source>
</evidence>
<dbReference type="EMBL" id="JAWDIP010000003">
    <property type="protein sequence ID" value="MDY0393188.1"/>
    <property type="molecule type" value="Genomic_DNA"/>
</dbReference>
<proteinExistence type="predicted"/>
<dbReference type="Proteomes" id="UP001281447">
    <property type="component" value="Unassembled WGS sequence"/>
</dbReference>
<protein>
    <submittedName>
        <fullName evidence="1">Uncharacterized protein</fullName>
    </submittedName>
</protein>
<organism evidence="1 2">
    <name type="scientific">Tigheibacillus halophilus</name>
    <dbReference type="NCBI Taxonomy" id="361280"/>
    <lineage>
        <taxon>Bacteria</taxon>
        <taxon>Bacillati</taxon>
        <taxon>Bacillota</taxon>
        <taxon>Bacilli</taxon>
        <taxon>Bacillales</taxon>
        <taxon>Bacillaceae</taxon>
        <taxon>Tigheibacillus</taxon>
    </lineage>
</organism>
<evidence type="ECO:0000313" key="2">
    <source>
        <dbReference type="Proteomes" id="UP001281447"/>
    </source>
</evidence>